<dbReference type="PROSITE" id="PS51318">
    <property type="entry name" value="TAT"/>
    <property type="match status" value="1"/>
</dbReference>
<gene>
    <name evidence="2" type="ORF">FHS27_004508</name>
</gene>
<dbReference type="InterPro" id="IPR006311">
    <property type="entry name" value="TAT_signal"/>
</dbReference>
<dbReference type="Pfam" id="PF09423">
    <property type="entry name" value="PhoD"/>
    <property type="match status" value="1"/>
</dbReference>
<dbReference type="SUPFAM" id="SSF56300">
    <property type="entry name" value="Metallo-dependent phosphatases"/>
    <property type="match status" value="1"/>
</dbReference>
<feature type="domain" description="PhoD-like phosphatase metallophosphatase" evidence="1">
    <location>
        <begin position="244"/>
        <end position="420"/>
    </location>
</feature>
<name>A0A7W5E1X1_9BACT</name>
<dbReference type="Proteomes" id="UP000536179">
    <property type="component" value="Unassembled WGS sequence"/>
</dbReference>
<sequence length="495" mass="55100">MKNHTIRDRSDLQRREFLALAASSVGVGLTTRASAGEVSRIVTLKEAHQGTLEIDLRIMNQYDVQPPEVQEFYTACRAALTGPNPEESLAQQCRNFNRSTLGGPMLGDLASTSVAVWMHLPEPDRVDVVVSLDAGGSPKAFASRAAERIQVVRCEGLLPDTRYTYVVRDSKGRKLGSGGFATAPDELSENPFQIAFGTCFHKVGLYRPELMKLVQERGSRAMLVLGDSAVDDRKCDYGLINTDYMLRNLSPPWQQLTANVPVFTSWDDHDYWHDDAGGTRTRGQAIDVDGLRRNWITQWNNPDRSVDRNGVYFQTQIGPVQFISLDTRSCRVNEQRGQLNSFLGEEQMAWVKKQLNESTSPYILLSSGTMWSDYISNGKDSWGTWDTEGREEIFQVIDGKQGSQVILLSGDRHGARGFAIPRPGRKKIYEFEVATLGGVPGPGAFGQDRSAQLFGLPSNSWAFSEFSFRSVAGVPQATFRLVNERGEELETIELD</sequence>
<keyword evidence="3" id="KW-1185">Reference proteome</keyword>
<dbReference type="EC" id="3.1.3.1" evidence="2"/>
<comment type="caution">
    <text evidence="2">The sequence shown here is derived from an EMBL/GenBank/DDBJ whole genome shotgun (WGS) entry which is preliminary data.</text>
</comment>
<evidence type="ECO:0000313" key="2">
    <source>
        <dbReference type="EMBL" id="MBB3208676.1"/>
    </source>
</evidence>
<dbReference type="InterPro" id="IPR038607">
    <property type="entry name" value="PhoD-like_sf"/>
</dbReference>
<dbReference type="InterPro" id="IPR018946">
    <property type="entry name" value="PhoD-like_MPP"/>
</dbReference>
<evidence type="ECO:0000313" key="3">
    <source>
        <dbReference type="Proteomes" id="UP000536179"/>
    </source>
</evidence>
<dbReference type="RefSeq" id="WP_184306826.1">
    <property type="nucleotide sequence ID" value="NZ_JACHXU010000017.1"/>
</dbReference>
<accession>A0A7W5E1X1</accession>
<proteinExistence type="predicted"/>
<dbReference type="InterPro" id="IPR029052">
    <property type="entry name" value="Metallo-depent_PP-like"/>
</dbReference>
<dbReference type="EMBL" id="JACHXU010000017">
    <property type="protein sequence ID" value="MBB3208676.1"/>
    <property type="molecule type" value="Genomic_DNA"/>
</dbReference>
<reference evidence="2 3" key="1">
    <citation type="submission" date="2020-08" db="EMBL/GenBank/DDBJ databases">
        <title>Genomic Encyclopedia of Type Strains, Phase III (KMG-III): the genomes of soil and plant-associated and newly described type strains.</title>
        <authorList>
            <person name="Whitman W."/>
        </authorList>
    </citation>
    <scope>NUCLEOTIDE SEQUENCE [LARGE SCALE GENOMIC DNA]</scope>
    <source>
        <strain evidence="2 3">CECT 8075</strain>
    </source>
</reference>
<organism evidence="2 3">
    <name type="scientific">Aporhodopirellula rubra</name>
    <dbReference type="NCBI Taxonomy" id="980271"/>
    <lineage>
        <taxon>Bacteria</taxon>
        <taxon>Pseudomonadati</taxon>
        <taxon>Planctomycetota</taxon>
        <taxon>Planctomycetia</taxon>
        <taxon>Pirellulales</taxon>
        <taxon>Pirellulaceae</taxon>
        <taxon>Aporhodopirellula</taxon>
    </lineage>
</organism>
<dbReference type="PANTHER" id="PTHR33987:SF1">
    <property type="entry name" value="CALCINEURIN-LIKE METALLO-PHOSPHOESTERASE SUPERFAMILY PROTEIN"/>
    <property type="match status" value="1"/>
</dbReference>
<dbReference type="GO" id="GO:0004035">
    <property type="term" value="F:alkaline phosphatase activity"/>
    <property type="evidence" value="ECO:0007669"/>
    <property type="project" value="UniProtKB-EC"/>
</dbReference>
<protein>
    <submittedName>
        <fullName evidence="2">Alkaline phosphatase D</fullName>
        <ecNumber evidence="2">3.1.3.1</ecNumber>
    </submittedName>
</protein>
<dbReference type="Gene3D" id="3.60.21.70">
    <property type="entry name" value="PhoD-like phosphatase"/>
    <property type="match status" value="1"/>
</dbReference>
<keyword evidence="2" id="KW-0378">Hydrolase</keyword>
<dbReference type="AlphaFoldDB" id="A0A7W5E1X1"/>
<evidence type="ECO:0000259" key="1">
    <source>
        <dbReference type="Pfam" id="PF09423"/>
    </source>
</evidence>
<dbReference type="PANTHER" id="PTHR33987">
    <property type="entry name" value="CALCINEURIN-LIKE METALLO-PHOSPHOESTERASE SUPERFAMILY PROTEIN"/>
    <property type="match status" value="1"/>
</dbReference>